<accession>A0A4C1YZN2</accession>
<dbReference type="Proteomes" id="UP000299102">
    <property type="component" value="Unassembled WGS sequence"/>
</dbReference>
<name>A0A4C1YZN2_EUMVA</name>
<evidence type="ECO:0000313" key="1">
    <source>
        <dbReference type="EMBL" id="GBP81786.1"/>
    </source>
</evidence>
<keyword evidence="2" id="KW-1185">Reference proteome</keyword>
<evidence type="ECO:0008006" key="3">
    <source>
        <dbReference type="Google" id="ProtNLM"/>
    </source>
</evidence>
<dbReference type="STRING" id="151549.A0A4C1YZN2"/>
<reference evidence="1 2" key="1">
    <citation type="journal article" date="2019" name="Commun. Biol.">
        <title>The bagworm genome reveals a unique fibroin gene that provides high tensile strength.</title>
        <authorList>
            <person name="Kono N."/>
            <person name="Nakamura H."/>
            <person name="Ohtoshi R."/>
            <person name="Tomita M."/>
            <person name="Numata K."/>
            <person name="Arakawa K."/>
        </authorList>
    </citation>
    <scope>NUCLEOTIDE SEQUENCE [LARGE SCALE GENOMIC DNA]</scope>
</reference>
<dbReference type="EMBL" id="BGZK01001530">
    <property type="protein sequence ID" value="GBP81786.1"/>
    <property type="molecule type" value="Genomic_DNA"/>
</dbReference>
<sequence>MKFIEAGRSRPGLDRPWRVAGERRGAGARFMRRPYRRRLEGTISRGPPHAHRTRYAQVVPLHFSNILLILHYFKRIEFQHRGSPHAHILAWLDNAPEDALNKDYNKAIDLIDFLISVSAAEASGDIRLQTHKHTFTCYKGIASRRQQKCRFEAPFMPVKKTMILTPMPDTENGFQQYKAKYS</sequence>
<gene>
    <name evidence="1" type="ORF">EVAR_66332_1</name>
</gene>
<proteinExistence type="predicted"/>
<dbReference type="AlphaFoldDB" id="A0A4C1YZN2"/>
<dbReference type="OrthoDB" id="7208978at2759"/>
<comment type="caution">
    <text evidence="1">The sequence shown here is derived from an EMBL/GenBank/DDBJ whole genome shotgun (WGS) entry which is preliminary data.</text>
</comment>
<protein>
    <recommendedName>
        <fullName evidence="3">Helitron helicase-like domain-containing protein</fullName>
    </recommendedName>
</protein>
<evidence type="ECO:0000313" key="2">
    <source>
        <dbReference type="Proteomes" id="UP000299102"/>
    </source>
</evidence>
<organism evidence="1 2">
    <name type="scientific">Eumeta variegata</name>
    <name type="common">Bagworm moth</name>
    <name type="synonym">Eumeta japonica</name>
    <dbReference type="NCBI Taxonomy" id="151549"/>
    <lineage>
        <taxon>Eukaryota</taxon>
        <taxon>Metazoa</taxon>
        <taxon>Ecdysozoa</taxon>
        <taxon>Arthropoda</taxon>
        <taxon>Hexapoda</taxon>
        <taxon>Insecta</taxon>
        <taxon>Pterygota</taxon>
        <taxon>Neoptera</taxon>
        <taxon>Endopterygota</taxon>
        <taxon>Lepidoptera</taxon>
        <taxon>Glossata</taxon>
        <taxon>Ditrysia</taxon>
        <taxon>Tineoidea</taxon>
        <taxon>Psychidae</taxon>
        <taxon>Oiketicinae</taxon>
        <taxon>Eumeta</taxon>
    </lineage>
</organism>